<dbReference type="Proteomes" id="UP000184212">
    <property type="component" value="Unassembled WGS sequence"/>
</dbReference>
<reference evidence="1 2" key="1">
    <citation type="submission" date="2016-11" db="EMBL/GenBank/DDBJ databases">
        <authorList>
            <person name="Jaros S."/>
            <person name="Januszkiewicz K."/>
            <person name="Wedrychowicz H."/>
        </authorList>
    </citation>
    <scope>NUCLEOTIDE SEQUENCE [LARGE SCALE GENOMIC DNA]</scope>
    <source>
        <strain evidence="1 2">DSM 24574</strain>
    </source>
</reference>
<gene>
    <name evidence="1" type="ORF">SAMN04488109_6816</name>
</gene>
<accession>A0A1M5XPV1</accession>
<organism evidence="1 2">
    <name type="scientific">Chryseolinea serpens</name>
    <dbReference type="NCBI Taxonomy" id="947013"/>
    <lineage>
        <taxon>Bacteria</taxon>
        <taxon>Pseudomonadati</taxon>
        <taxon>Bacteroidota</taxon>
        <taxon>Cytophagia</taxon>
        <taxon>Cytophagales</taxon>
        <taxon>Fulvivirgaceae</taxon>
        <taxon>Chryseolinea</taxon>
    </lineage>
</organism>
<evidence type="ECO:0000313" key="1">
    <source>
        <dbReference type="EMBL" id="SHI01779.1"/>
    </source>
</evidence>
<protein>
    <submittedName>
        <fullName evidence="1">Uncharacterized protein</fullName>
    </submittedName>
</protein>
<dbReference type="EMBL" id="FQWQ01000006">
    <property type="protein sequence ID" value="SHI01779.1"/>
    <property type="molecule type" value="Genomic_DNA"/>
</dbReference>
<dbReference type="AlphaFoldDB" id="A0A1M5XPV1"/>
<dbReference type="RefSeq" id="WP_073143420.1">
    <property type="nucleotide sequence ID" value="NZ_FQWQ01000006.1"/>
</dbReference>
<name>A0A1M5XPV1_9BACT</name>
<evidence type="ECO:0000313" key="2">
    <source>
        <dbReference type="Proteomes" id="UP000184212"/>
    </source>
</evidence>
<sequence>MKAKLTLLGLLFFLYQNCSGQQEDDVTCGNLKSVVSFLSKWSRKDTVVSYPLLSQRERAKLGHPMLLGDERRFYSSAASLPLEAASEFGIDNDGHCSYTVYFGSYSKDQIDAEGKKLRDRVLSCLKSTDWTIFDDKETLDKTQAYLFMSYSRVDIQVAISRTSRKNSDQYWLAMTMFRFTPL</sequence>
<proteinExistence type="predicted"/>
<keyword evidence="2" id="KW-1185">Reference proteome</keyword>